<evidence type="ECO:0000256" key="1">
    <source>
        <dbReference type="ARBA" id="ARBA00010638"/>
    </source>
</evidence>
<dbReference type="Gene3D" id="3.40.50.10420">
    <property type="entry name" value="NagB/RpiA/CoA transferase-like"/>
    <property type="match status" value="1"/>
</dbReference>
<comment type="catalytic activity">
    <reaction evidence="4">
        <text>(6S)-5-formyl-5,6,7,8-tetrahydrofolate + ATP = (6R)-5,10-methenyltetrahydrofolate + ADP + phosphate</text>
        <dbReference type="Rhea" id="RHEA:10488"/>
        <dbReference type="ChEBI" id="CHEBI:30616"/>
        <dbReference type="ChEBI" id="CHEBI:43474"/>
        <dbReference type="ChEBI" id="CHEBI:57455"/>
        <dbReference type="ChEBI" id="CHEBI:57457"/>
        <dbReference type="ChEBI" id="CHEBI:456216"/>
        <dbReference type="EC" id="6.3.3.2"/>
    </reaction>
</comment>
<dbReference type="GO" id="GO:0009396">
    <property type="term" value="P:folic acid-containing compound biosynthetic process"/>
    <property type="evidence" value="ECO:0007669"/>
    <property type="project" value="TreeGrafter"/>
</dbReference>
<keyword evidence="3 4" id="KW-0067">ATP-binding</keyword>
<dbReference type="AlphaFoldDB" id="A0A2A9EIZ0"/>
<reference evidence="5 6" key="1">
    <citation type="submission" date="2017-10" db="EMBL/GenBank/DDBJ databases">
        <title>Sequencing the genomes of 1000 actinobacteria strains.</title>
        <authorList>
            <person name="Klenk H.-P."/>
        </authorList>
    </citation>
    <scope>NUCLEOTIDE SEQUENCE [LARGE SCALE GENOMIC DNA]</scope>
    <source>
        <strain evidence="5 6">DSM 21838</strain>
    </source>
</reference>
<keyword evidence="4" id="KW-0479">Metal-binding</keyword>
<dbReference type="GO" id="GO:0035999">
    <property type="term" value="P:tetrahydrofolate interconversion"/>
    <property type="evidence" value="ECO:0007669"/>
    <property type="project" value="TreeGrafter"/>
</dbReference>
<dbReference type="EC" id="6.3.3.2" evidence="4"/>
<proteinExistence type="inferred from homology"/>
<dbReference type="InterPro" id="IPR002698">
    <property type="entry name" value="FTHF_cligase"/>
</dbReference>
<dbReference type="SUPFAM" id="SSF100950">
    <property type="entry name" value="NagB/RpiA/CoA transferase-like"/>
    <property type="match status" value="1"/>
</dbReference>
<keyword evidence="5" id="KW-0436">Ligase</keyword>
<evidence type="ECO:0000256" key="4">
    <source>
        <dbReference type="RuleBase" id="RU361279"/>
    </source>
</evidence>
<dbReference type="OrthoDB" id="3242798at2"/>
<gene>
    <name evidence="5" type="ORF">ATJ97_1395</name>
</gene>
<evidence type="ECO:0000256" key="3">
    <source>
        <dbReference type="ARBA" id="ARBA00022840"/>
    </source>
</evidence>
<dbReference type="InterPro" id="IPR024185">
    <property type="entry name" value="FTHF_cligase-like_sf"/>
</dbReference>
<comment type="cofactor">
    <cofactor evidence="4">
        <name>Mg(2+)</name>
        <dbReference type="ChEBI" id="CHEBI:18420"/>
    </cofactor>
</comment>
<evidence type="ECO:0000313" key="5">
    <source>
        <dbReference type="EMBL" id="PFG38904.1"/>
    </source>
</evidence>
<dbReference type="InterPro" id="IPR037171">
    <property type="entry name" value="NagB/RpiA_transferase-like"/>
</dbReference>
<dbReference type="GO" id="GO:0030272">
    <property type="term" value="F:5-formyltetrahydrofolate cyclo-ligase activity"/>
    <property type="evidence" value="ECO:0007669"/>
    <property type="project" value="UniProtKB-EC"/>
</dbReference>
<accession>A0A2A9EIZ0</accession>
<evidence type="ECO:0000256" key="2">
    <source>
        <dbReference type="ARBA" id="ARBA00022741"/>
    </source>
</evidence>
<comment type="caution">
    <text evidence="5">The sequence shown here is derived from an EMBL/GenBank/DDBJ whole genome shotgun (WGS) entry which is preliminary data.</text>
</comment>
<keyword evidence="2 4" id="KW-0547">Nucleotide-binding</keyword>
<dbReference type="RefSeq" id="WP_098483092.1">
    <property type="nucleotide sequence ID" value="NZ_PDJI01000004.1"/>
</dbReference>
<dbReference type="EMBL" id="PDJI01000004">
    <property type="protein sequence ID" value="PFG38904.1"/>
    <property type="molecule type" value="Genomic_DNA"/>
</dbReference>
<dbReference type="PANTHER" id="PTHR23407">
    <property type="entry name" value="ATPASE INHIBITOR/5-FORMYLTETRAHYDROFOLATE CYCLO-LIGASE"/>
    <property type="match status" value="1"/>
</dbReference>
<dbReference type="Pfam" id="PF01812">
    <property type="entry name" value="5-FTHF_cyc-lig"/>
    <property type="match status" value="1"/>
</dbReference>
<dbReference type="GO" id="GO:0046872">
    <property type="term" value="F:metal ion binding"/>
    <property type="evidence" value="ECO:0007669"/>
    <property type="project" value="UniProtKB-KW"/>
</dbReference>
<organism evidence="5 6">
    <name type="scientific">Georgenia soli</name>
    <dbReference type="NCBI Taxonomy" id="638953"/>
    <lineage>
        <taxon>Bacteria</taxon>
        <taxon>Bacillati</taxon>
        <taxon>Actinomycetota</taxon>
        <taxon>Actinomycetes</taxon>
        <taxon>Micrococcales</taxon>
        <taxon>Bogoriellaceae</taxon>
        <taxon>Georgenia</taxon>
    </lineage>
</organism>
<dbReference type="GO" id="GO:0005524">
    <property type="term" value="F:ATP binding"/>
    <property type="evidence" value="ECO:0007669"/>
    <property type="project" value="UniProtKB-KW"/>
</dbReference>
<name>A0A2A9EIZ0_9MICO</name>
<protein>
    <recommendedName>
        <fullName evidence="4">5-formyltetrahydrofolate cyclo-ligase</fullName>
        <ecNumber evidence="4">6.3.3.2</ecNumber>
    </recommendedName>
</protein>
<dbReference type="NCBIfam" id="TIGR02727">
    <property type="entry name" value="MTHFS_bact"/>
    <property type="match status" value="1"/>
</dbReference>
<dbReference type="PANTHER" id="PTHR23407:SF1">
    <property type="entry name" value="5-FORMYLTETRAHYDROFOLATE CYCLO-LIGASE"/>
    <property type="match status" value="1"/>
</dbReference>
<keyword evidence="6" id="KW-1185">Reference proteome</keyword>
<dbReference type="Proteomes" id="UP000222106">
    <property type="component" value="Unassembled WGS sequence"/>
</dbReference>
<keyword evidence="4" id="KW-0460">Magnesium</keyword>
<evidence type="ECO:0000313" key="6">
    <source>
        <dbReference type="Proteomes" id="UP000222106"/>
    </source>
</evidence>
<comment type="similarity">
    <text evidence="1 4">Belongs to the 5-formyltetrahydrofolate cyclo-ligase family.</text>
</comment>
<sequence>MHRTQLALPRTDGYETEDAKQVLRLIVRESRTQRSEGERARAGRALAANGLEAVGDAACVAAYVSRSTEPDSLPLLEALRERGTRVLLPVLGPGLNREWAEYRGTDDLAVRAPGRPPEPSGPVLPGEAVAEADVVVAPALAIDAVGTRLGQGGGWYDRVLKLVRPGTQVFGMVFDEELIADVLLPADEHDVAVPAVITPERWFLLEGSRFQNDALAGQASALHSPPKQPTEL</sequence>